<keyword evidence="6 8" id="KW-0472">Membrane</keyword>
<dbReference type="GO" id="GO:0005381">
    <property type="term" value="F:iron ion transmembrane transporter activity"/>
    <property type="evidence" value="ECO:0007669"/>
    <property type="project" value="InterPro"/>
</dbReference>
<reference evidence="9 10" key="1">
    <citation type="submission" date="2024-01" db="EMBL/GenBank/DDBJ databases">
        <title>The genome of the rayed Mediterranean limpet Patella caerulea (Linnaeus, 1758).</title>
        <authorList>
            <person name="Anh-Thu Weber A."/>
            <person name="Halstead-Nussloch G."/>
        </authorList>
    </citation>
    <scope>NUCLEOTIDE SEQUENCE [LARGE SCALE GENOMIC DNA]</scope>
    <source>
        <strain evidence="9">AATW-2023a</strain>
        <tissue evidence="9">Whole specimen</tissue>
    </source>
</reference>
<organism evidence="9 10">
    <name type="scientific">Patella caerulea</name>
    <name type="common">Rayed Mediterranean limpet</name>
    <dbReference type="NCBI Taxonomy" id="87958"/>
    <lineage>
        <taxon>Eukaryota</taxon>
        <taxon>Metazoa</taxon>
        <taxon>Spiralia</taxon>
        <taxon>Lophotrochozoa</taxon>
        <taxon>Mollusca</taxon>
        <taxon>Gastropoda</taxon>
        <taxon>Patellogastropoda</taxon>
        <taxon>Patelloidea</taxon>
        <taxon>Patellidae</taxon>
        <taxon>Patella</taxon>
    </lineage>
</organism>
<accession>A0AAN8FXF3</accession>
<feature type="transmembrane region" description="Helical" evidence="8">
    <location>
        <begin position="119"/>
        <end position="141"/>
    </location>
</feature>
<dbReference type="EMBL" id="JAZGQO010000021">
    <property type="protein sequence ID" value="KAK6166092.1"/>
    <property type="molecule type" value="Genomic_DNA"/>
</dbReference>
<feature type="compositionally biased region" description="Basic and acidic residues" evidence="7">
    <location>
        <begin position="47"/>
        <end position="58"/>
    </location>
</feature>
<feature type="transmembrane region" description="Helical" evidence="8">
    <location>
        <begin position="268"/>
        <end position="288"/>
    </location>
</feature>
<feature type="transmembrane region" description="Helical" evidence="8">
    <location>
        <begin position="187"/>
        <end position="207"/>
    </location>
</feature>
<evidence type="ECO:0000256" key="3">
    <source>
        <dbReference type="ARBA" id="ARBA00022448"/>
    </source>
</evidence>
<dbReference type="GO" id="GO:0016020">
    <property type="term" value="C:membrane"/>
    <property type="evidence" value="ECO:0007669"/>
    <property type="project" value="UniProtKB-SubCell"/>
</dbReference>
<feature type="transmembrane region" description="Helical" evidence="8">
    <location>
        <begin position="450"/>
        <end position="471"/>
    </location>
</feature>
<dbReference type="Gene3D" id="1.20.1250.20">
    <property type="entry name" value="MFS general substrate transporter like domains"/>
    <property type="match status" value="2"/>
</dbReference>
<feature type="transmembrane region" description="Helical" evidence="8">
    <location>
        <begin position="632"/>
        <end position="654"/>
    </location>
</feature>
<proteinExistence type="inferred from homology"/>
<dbReference type="SUPFAM" id="SSF103473">
    <property type="entry name" value="MFS general substrate transporter"/>
    <property type="match status" value="1"/>
</dbReference>
<feature type="compositionally biased region" description="Basic and acidic residues" evidence="7">
    <location>
        <begin position="324"/>
        <end position="339"/>
    </location>
</feature>
<dbReference type="PANTHER" id="PTHR11660:SF57">
    <property type="entry name" value="SOLUTE CARRIER FAMILY 40 MEMBER"/>
    <property type="match status" value="1"/>
</dbReference>
<feature type="region of interest" description="Disordered" evidence="7">
    <location>
        <begin position="324"/>
        <end position="345"/>
    </location>
</feature>
<evidence type="ECO:0000256" key="8">
    <source>
        <dbReference type="SAM" id="Phobius"/>
    </source>
</evidence>
<comment type="subcellular location">
    <subcellularLocation>
        <location evidence="1">Membrane</location>
        <topology evidence="1">Multi-pass membrane protein</topology>
    </subcellularLocation>
</comment>
<keyword evidence="10" id="KW-1185">Reference proteome</keyword>
<evidence type="ECO:0000313" key="10">
    <source>
        <dbReference type="Proteomes" id="UP001347796"/>
    </source>
</evidence>
<dbReference type="PANTHER" id="PTHR11660">
    <property type="entry name" value="SOLUTE CARRIER FAMILY 40 MEMBER"/>
    <property type="match status" value="1"/>
</dbReference>
<feature type="transmembrane region" description="Helical" evidence="8">
    <location>
        <begin position="162"/>
        <end position="181"/>
    </location>
</feature>
<evidence type="ECO:0000256" key="4">
    <source>
        <dbReference type="ARBA" id="ARBA00022692"/>
    </source>
</evidence>
<feature type="region of interest" description="Disordered" evidence="7">
    <location>
        <begin position="21"/>
        <end position="58"/>
    </location>
</feature>
<evidence type="ECO:0000256" key="7">
    <source>
        <dbReference type="SAM" id="MobiDB-lite"/>
    </source>
</evidence>
<dbReference type="InterPro" id="IPR009716">
    <property type="entry name" value="Ferroportin-1"/>
</dbReference>
<comment type="similarity">
    <text evidence="2">Belongs to the ferroportin (FP) (TC 2.A.100) family. SLC40A subfamily.</text>
</comment>
<keyword evidence="5 8" id="KW-1133">Transmembrane helix</keyword>
<name>A0AAN8FXF3_PATCE</name>
<evidence type="ECO:0000313" key="9">
    <source>
        <dbReference type="EMBL" id="KAK6166092.1"/>
    </source>
</evidence>
<dbReference type="Pfam" id="PF06963">
    <property type="entry name" value="FPN1"/>
    <property type="match status" value="1"/>
</dbReference>
<evidence type="ECO:0000256" key="2">
    <source>
        <dbReference type="ARBA" id="ARBA00006279"/>
    </source>
</evidence>
<dbReference type="Proteomes" id="UP001347796">
    <property type="component" value="Unassembled WGS sequence"/>
</dbReference>
<evidence type="ECO:0008006" key="11">
    <source>
        <dbReference type="Google" id="ProtNLM"/>
    </source>
</evidence>
<evidence type="ECO:0000256" key="5">
    <source>
        <dbReference type="ARBA" id="ARBA00022989"/>
    </source>
</evidence>
<feature type="transmembrane region" description="Helical" evidence="8">
    <location>
        <begin position="80"/>
        <end position="99"/>
    </location>
</feature>
<gene>
    <name evidence="9" type="ORF">SNE40_022863</name>
</gene>
<sequence length="684" mass="75656">MPFINETPDDKKVLTKEMEGATNEAFHSEDIEQGAPQNEPPQVENCGDVKKDDTHTNKGNEDKLVTKVKAVKKFLSCCKAWLTGTNFFVYISHFLSAWGDRMWAFGVGLFLIEIASESLQLTALYGLSSAFTYLFFGALVGDWVDKTARLKAAQISLALQNIFVICCAAMVYVHLWFMVYIKSQWNGWMLILSYAVIIILAILGNMASMARTIAVEKDWIVEICGKDKDMLAQMTSTLRRIDLATKILAPIATGQIMTYVGLEFGAVFIGGWNLVTVFIEYYLIWKVYQTVPALRKKKDLSKHDDRETVVEEVELKEETLAKSDVTDKEISSEDNRTDGIPEGSSAGAQVTAEVTAVEETKQGDDIVIDEEKDCSDDNKTGKGKVVSKGTKDGGCKFGRGFITLYRGWRTYLRYGVCNAGLGLACLYMTVLGFDNITVGYAYSQNISESILGFLMAGAAIVGIIGTIAYPFIRRRIGLERTGLFALAAQIACLIPCVVSVFMPGSPFDILYRSKEPVLIETNCSVSTESVYNDTNQLNVTLINVTVVPDNVTDSCIDESSSSFSYISIALLMTGIITARFGLWTADLTITQLFLENVEEKERGIVNGVQQSLNRLMDLFKFAMVVAAPEPQLFGFLVFISFASVCLGAVLYATYSRKARGHLFHFEKVIKCVNNNEQYVTSVAA</sequence>
<keyword evidence="3" id="KW-0813">Transport</keyword>
<keyword evidence="4 8" id="KW-0812">Transmembrane</keyword>
<comment type="caution">
    <text evidence="9">The sequence shown here is derived from an EMBL/GenBank/DDBJ whole genome shotgun (WGS) entry which is preliminary data.</text>
</comment>
<evidence type="ECO:0000256" key="6">
    <source>
        <dbReference type="ARBA" id="ARBA00023136"/>
    </source>
</evidence>
<evidence type="ECO:0000256" key="1">
    <source>
        <dbReference type="ARBA" id="ARBA00004141"/>
    </source>
</evidence>
<dbReference type="InterPro" id="IPR036259">
    <property type="entry name" value="MFS_trans_sf"/>
</dbReference>
<dbReference type="AlphaFoldDB" id="A0AAN8FXF3"/>
<feature type="transmembrane region" description="Helical" evidence="8">
    <location>
        <begin position="483"/>
        <end position="502"/>
    </location>
</feature>
<dbReference type="CDD" id="cd17480">
    <property type="entry name" value="MFS_SLC40A1_like"/>
    <property type="match status" value="1"/>
</dbReference>
<feature type="transmembrane region" description="Helical" evidence="8">
    <location>
        <begin position="243"/>
        <end position="262"/>
    </location>
</feature>
<feature type="transmembrane region" description="Helical" evidence="8">
    <location>
        <begin position="411"/>
        <end position="430"/>
    </location>
</feature>
<protein>
    <recommendedName>
        <fullName evidence="11">Solute carrier family 40 protein</fullName>
    </recommendedName>
</protein>